<dbReference type="CDD" id="cd03801">
    <property type="entry name" value="GT4_PimA-like"/>
    <property type="match status" value="1"/>
</dbReference>
<gene>
    <name evidence="3" type="ORF">E3J48_01860</name>
</gene>
<dbReference type="SUPFAM" id="SSF53756">
    <property type="entry name" value="UDP-Glycosyltransferase/glycogen phosphorylase"/>
    <property type="match status" value="1"/>
</dbReference>
<dbReference type="InterPro" id="IPR050194">
    <property type="entry name" value="Glycosyltransferase_grp1"/>
</dbReference>
<dbReference type="InterPro" id="IPR001296">
    <property type="entry name" value="Glyco_trans_1"/>
</dbReference>
<feature type="domain" description="Glycosyl transferase family 1" evidence="1">
    <location>
        <begin position="182"/>
        <end position="329"/>
    </location>
</feature>
<dbReference type="PANTHER" id="PTHR45947">
    <property type="entry name" value="SULFOQUINOVOSYL TRANSFERASE SQD2"/>
    <property type="match status" value="1"/>
</dbReference>
<dbReference type="Gene3D" id="3.40.50.2000">
    <property type="entry name" value="Glycogen Phosphorylase B"/>
    <property type="match status" value="2"/>
</dbReference>
<sequence length="363" mass="41567">MKIAMLGLKGVPYQGGIENITEEIGQRLVKRGHEVIVYSRGYVRVGEEHRGMRIVKVPSLRSKHLETLSHTFLSALDVLRQDVDIVQFNALGPCTLAWIPKLKGIKTIGYIHGLDWKRAKWGWLSRQFLRLGELASVLLPDQTLVVSRILKNYYEKKYHKQVCYVPNGVNFYPPRSPNKIMKLGLEKDNYLLFLGRLVPEKGCHYLIQAFNQIKTKMKLIIAGGQSHSDKYVRSLKKMAGKRVIFVGYVKEELLEELFSNCYLYIHPSDLEGLSISLLQAMSFGCCIVCSDIPENTTIVSDYAYTFRRGNSENLREVLGELINHPAKVRSRRGMAMDYVKREFDWDSIVERLEEVYGGMLSEG</sequence>
<feature type="domain" description="Glycosyltransferase subfamily 4-like N-terminal" evidence="2">
    <location>
        <begin position="15"/>
        <end position="170"/>
    </location>
</feature>
<evidence type="ECO:0000313" key="3">
    <source>
        <dbReference type="EMBL" id="TET63905.1"/>
    </source>
</evidence>
<accession>A0A523WA61</accession>
<dbReference type="InterPro" id="IPR028098">
    <property type="entry name" value="Glyco_trans_4-like_N"/>
</dbReference>
<name>A0A523WA61_UNCAE</name>
<dbReference type="AlphaFoldDB" id="A0A523WA61"/>
<organism evidence="3 4">
    <name type="scientific">Aerophobetes bacterium</name>
    <dbReference type="NCBI Taxonomy" id="2030807"/>
    <lineage>
        <taxon>Bacteria</taxon>
        <taxon>Candidatus Aerophobota</taxon>
    </lineage>
</organism>
<proteinExistence type="predicted"/>
<protein>
    <submittedName>
        <fullName evidence="3">Glycosyltransferase</fullName>
    </submittedName>
</protein>
<dbReference type="Pfam" id="PF00534">
    <property type="entry name" value="Glycos_transf_1"/>
    <property type="match status" value="1"/>
</dbReference>
<dbReference type="GO" id="GO:0016758">
    <property type="term" value="F:hexosyltransferase activity"/>
    <property type="evidence" value="ECO:0007669"/>
    <property type="project" value="TreeGrafter"/>
</dbReference>
<reference evidence="3 4" key="1">
    <citation type="submission" date="2019-03" db="EMBL/GenBank/DDBJ databases">
        <title>Metabolic potential of uncultured bacteria and archaea associated with petroleum seepage in deep-sea sediments.</title>
        <authorList>
            <person name="Dong X."/>
            <person name="Hubert C."/>
        </authorList>
    </citation>
    <scope>NUCLEOTIDE SEQUENCE [LARGE SCALE GENOMIC DNA]</scope>
    <source>
        <strain evidence="3">E29_bin52</strain>
    </source>
</reference>
<evidence type="ECO:0000313" key="4">
    <source>
        <dbReference type="Proteomes" id="UP000319130"/>
    </source>
</evidence>
<dbReference type="Proteomes" id="UP000319130">
    <property type="component" value="Unassembled WGS sequence"/>
</dbReference>
<keyword evidence="3" id="KW-0808">Transferase</keyword>
<dbReference type="EMBL" id="SOIZ01000078">
    <property type="protein sequence ID" value="TET63905.1"/>
    <property type="molecule type" value="Genomic_DNA"/>
</dbReference>
<evidence type="ECO:0000259" key="1">
    <source>
        <dbReference type="Pfam" id="PF00534"/>
    </source>
</evidence>
<dbReference type="Pfam" id="PF13439">
    <property type="entry name" value="Glyco_transf_4"/>
    <property type="match status" value="1"/>
</dbReference>
<comment type="caution">
    <text evidence="3">The sequence shown here is derived from an EMBL/GenBank/DDBJ whole genome shotgun (WGS) entry which is preliminary data.</text>
</comment>
<evidence type="ECO:0000259" key="2">
    <source>
        <dbReference type="Pfam" id="PF13439"/>
    </source>
</evidence>
<dbReference type="PANTHER" id="PTHR45947:SF3">
    <property type="entry name" value="SULFOQUINOVOSYL TRANSFERASE SQD2"/>
    <property type="match status" value="1"/>
</dbReference>